<dbReference type="SUPFAM" id="SSF56112">
    <property type="entry name" value="Protein kinase-like (PK-like)"/>
    <property type="match status" value="1"/>
</dbReference>
<feature type="domain" description="Protein kinase" evidence="2">
    <location>
        <begin position="9"/>
        <end position="321"/>
    </location>
</feature>
<comment type="caution">
    <text evidence="3">The sequence shown here is derived from an EMBL/GenBank/DDBJ whole genome shotgun (WGS) entry which is preliminary data.</text>
</comment>
<dbReference type="InterPro" id="IPR011989">
    <property type="entry name" value="ARM-like"/>
</dbReference>
<proteinExistence type="predicted"/>
<protein>
    <submittedName>
        <fullName evidence="3">Nuclear aminoacylation-dependent tRNA export pathway component</fullName>
    </submittedName>
</protein>
<feature type="region of interest" description="Disordered" evidence="1">
    <location>
        <begin position="600"/>
        <end position="620"/>
    </location>
</feature>
<evidence type="ECO:0000259" key="2">
    <source>
        <dbReference type="PROSITE" id="PS50011"/>
    </source>
</evidence>
<dbReference type="PROSITE" id="PS50011">
    <property type="entry name" value="PROTEIN_KINASE_DOM"/>
    <property type="match status" value="1"/>
</dbReference>
<feature type="region of interest" description="Disordered" evidence="1">
    <location>
        <begin position="674"/>
        <end position="702"/>
    </location>
</feature>
<dbReference type="EMBL" id="JANBPT010000361">
    <property type="protein sequence ID" value="KAJ1922986.1"/>
    <property type="molecule type" value="Genomic_DNA"/>
</dbReference>
<dbReference type="OrthoDB" id="447103at2759"/>
<evidence type="ECO:0000313" key="3">
    <source>
        <dbReference type="EMBL" id="KAJ1922986.1"/>
    </source>
</evidence>
<sequence>MAYFSGLVRSTLSTVGFGGPAPGFPYHVGEPVADQDDQAIWTLHKGTKREDQSEVSIFVFNSAQHRELLPLAKNAYKRFRTIRHPNFLTFLDGVENADTIYIVTNPVLPLRQHLRDHRDDQLTLWGLYKVAQAAKFLNDDCKLVHGNLRTASVYVTLAGEWRLGGLETLCSPTEPEAIIRTYHGLLPQIQTYAPPEVRDQNWATLDNGSLDAWQLATLIYESYNQPLTSPDDLEQPGRIPVPLVRAYKQLIIPSPTARGRVAQFLTTGTRSNGFFENEFIHTNLFLENMSIKEAEEKAEFFRQLGPHVDSFPISFSVHKVLPELLKTLEFAAGGPQVLQAVLKIGQRLDEDQFVTSITPTLIRLFALPDRALRFCLLEHLGVYVTKIADRTVNDVIYPHIATGFVDAAPAIREQTVKAVLVLAPKLSKSTLQGDVVNALGRAAGDREPGIRTNALICLGKLENHLSNVTHRDLVGPLLVRSLRDPFPHARSAALMAVAATSSRHEAKDLTGRLLPAACSVLLDPEKVVRTQALKTVQNLLAAVDKLASAMPDTAQPKTGTDAGPDRVPSEGSLQEGWSGWAVSSLSRGLTALGTNMTAAPLTPGAAQSTPTTPSLASTAPVDVTEAKPATTRKTIPPTAAVATTTAMKADDGDADVVGDGWGAIDDFTVDDVSNRPSAAAATPGSSHTSDWDTPVTSPRQPLATFGASAAPYQAGPASTSNNGDSVKDDDFFSTGAFLPITTPKTSSLSGIKPASTLQQRREERKLKLQQHREQKLKKGGGLGAKKA</sequence>
<dbReference type="PANTHER" id="PTHR12984">
    <property type="entry name" value="SCY1-RELATED S/T PROTEIN KINASE-LIKE"/>
    <property type="match status" value="1"/>
</dbReference>
<gene>
    <name evidence="3" type="primary">CEX1_2</name>
    <name evidence="3" type="ORF">IWQ60_006160</name>
</gene>
<dbReference type="GO" id="GO:0005524">
    <property type="term" value="F:ATP binding"/>
    <property type="evidence" value="ECO:0007669"/>
    <property type="project" value="InterPro"/>
</dbReference>
<dbReference type="GO" id="GO:0004672">
    <property type="term" value="F:protein kinase activity"/>
    <property type="evidence" value="ECO:0007669"/>
    <property type="project" value="InterPro"/>
</dbReference>
<feature type="compositionally biased region" description="Low complexity" evidence="1">
    <location>
        <begin position="605"/>
        <end position="620"/>
    </location>
</feature>
<dbReference type="Gene3D" id="1.10.510.10">
    <property type="entry name" value="Transferase(Phosphotransferase) domain 1"/>
    <property type="match status" value="1"/>
</dbReference>
<dbReference type="Proteomes" id="UP001150569">
    <property type="component" value="Unassembled WGS sequence"/>
</dbReference>
<dbReference type="InterPro" id="IPR000719">
    <property type="entry name" value="Prot_kinase_dom"/>
</dbReference>
<dbReference type="InterPro" id="IPR051177">
    <property type="entry name" value="CIK-Related_Protein"/>
</dbReference>
<feature type="compositionally biased region" description="Basic and acidic residues" evidence="1">
    <location>
        <begin position="759"/>
        <end position="773"/>
    </location>
</feature>
<organism evidence="3 4">
    <name type="scientific">Tieghemiomyces parasiticus</name>
    <dbReference type="NCBI Taxonomy" id="78921"/>
    <lineage>
        <taxon>Eukaryota</taxon>
        <taxon>Fungi</taxon>
        <taxon>Fungi incertae sedis</taxon>
        <taxon>Zoopagomycota</taxon>
        <taxon>Kickxellomycotina</taxon>
        <taxon>Dimargaritomycetes</taxon>
        <taxon>Dimargaritales</taxon>
        <taxon>Dimargaritaceae</taxon>
        <taxon>Tieghemiomyces</taxon>
    </lineage>
</organism>
<keyword evidence="4" id="KW-1185">Reference proteome</keyword>
<name>A0A9W8DY85_9FUNG</name>
<dbReference type="InterPro" id="IPR016024">
    <property type="entry name" value="ARM-type_fold"/>
</dbReference>
<dbReference type="AlphaFoldDB" id="A0A9W8DY85"/>
<dbReference type="Gene3D" id="3.30.200.20">
    <property type="entry name" value="Phosphorylase Kinase, domain 1"/>
    <property type="match status" value="1"/>
</dbReference>
<dbReference type="PANTHER" id="PTHR12984:SF3">
    <property type="entry name" value="N-TERMINAL KINASE-LIKE PROTEIN"/>
    <property type="match status" value="1"/>
</dbReference>
<dbReference type="SUPFAM" id="SSF48371">
    <property type="entry name" value="ARM repeat"/>
    <property type="match status" value="1"/>
</dbReference>
<accession>A0A9W8DY85</accession>
<dbReference type="Gene3D" id="1.25.10.10">
    <property type="entry name" value="Leucine-rich Repeat Variant"/>
    <property type="match status" value="1"/>
</dbReference>
<evidence type="ECO:0000313" key="4">
    <source>
        <dbReference type="Proteomes" id="UP001150569"/>
    </source>
</evidence>
<feature type="region of interest" description="Disordered" evidence="1">
    <location>
        <begin position="740"/>
        <end position="787"/>
    </location>
</feature>
<reference evidence="3" key="1">
    <citation type="submission" date="2022-07" db="EMBL/GenBank/DDBJ databases">
        <title>Phylogenomic reconstructions and comparative analyses of Kickxellomycotina fungi.</title>
        <authorList>
            <person name="Reynolds N.K."/>
            <person name="Stajich J.E."/>
            <person name="Barry K."/>
            <person name="Grigoriev I.V."/>
            <person name="Crous P."/>
            <person name="Smith M.E."/>
        </authorList>
    </citation>
    <scope>NUCLEOTIDE SEQUENCE</scope>
    <source>
        <strain evidence="3">RSA 861</strain>
    </source>
</reference>
<dbReference type="InterPro" id="IPR011009">
    <property type="entry name" value="Kinase-like_dom_sf"/>
</dbReference>
<feature type="region of interest" description="Disordered" evidence="1">
    <location>
        <begin position="550"/>
        <end position="576"/>
    </location>
</feature>
<evidence type="ECO:0000256" key="1">
    <source>
        <dbReference type="SAM" id="MobiDB-lite"/>
    </source>
</evidence>